<evidence type="ECO:0000256" key="5">
    <source>
        <dbReference type="ARBA" id="ARBA00022753"/>
    </source>
</evidence>
<dbReference type="InterPro" id="IPR004012">
    <property type="entry name" value="Run_dom"/>
</dbReference>
<evidence type="ECO:0000256" key="8">
    <source>
        <dbReference type="ARBA" id="ARBA00023006"/>
    </source>
</evidence>
<evidence type="ECO:0000256" key="7">
    <source>
        <dbReference type="ARBA" id="ARBA00022833"/>
    </source>
</evidence>
<keyword evidence="6" id="KW-0863">Zinc-finger</keyword>
<dbReference type="Pfam" id="PF02759">
    <property type="entry name" value="RUN"/>
    <property type="match status" value="1"/>
</dbReference>
<feature type="region of interest" description="Disordered" evidence="9">
    <location>
        <begin position="703"/>
        <end position="749"/>
    </location>
</feature>
<dbReference type="GO" id="GO:0006914">
    <property type="term" value="P:autophagy"/>
    <property type="evidence" value="ECO:0007669"/>
    <property type="project" value="UniProtKB-KW"/>
</dbReference>
<comment type="subcellular location">
    <subcellularLocation>
        <location evidence="1">Late endosome</location>
    </subcellularLocation>
</comment>
<dbReference type="InterPro" id="IPR037213">
    <property type="entry name" value="Run_dom_sf"/>
</dbReference>
<accession>A0A8D8SBM8</accession>
<dbReference type="InterPro" id="IPR051366">
    <property type="entry name" value="DEF8"/>
</dbReference>
<keyword evidence="5" id="KW-0967">Endosome</keyword>
<feature type="compositionally biased region" description="Acidic residues" evidence="9">
    <location>
        <begin position="709"/>
        <end position="718"/>
    </location>
</feature>
<feature type="region of interest" description="Disordered" evidence="9">
    <location>
        <begin position="960"/>
        <end position="999"/>
    </location>
</feature>
<evidence type="ECO:0000256" key="3">
    <source>
        <dbReference type="ARBA" id="ARBA00022723"/>
    </source>
</evidence>
<dbReference type="SUPFAM" id="SSF140741">
    <property type="entry name" value="RUN domain-like"/>
    <property type="match status" value="1"/>
</dbReference>
<dbReference type="Gene3D" id="1.20.58.900">
    <property type="match status" value="1"/>
</dbReference>
<dbReference type="CDD" id="cd17679">
    <property type="entry name" value="RUN_PLEKHM1"/>
    <property type="match status" value="1"/>
</dbReference>
<dbReference type="AlphaFoldDB" id="A0A8D8SBM8"/>
<dbReference type="EMBL" id="HBUF01205229">
    <property type="protein sequence ID" value="CAG6663447.1"/>
    <property type="molecule type" value="Transcribed_RNA"/>
</dbReference>
<feature type="region of interest" description="Disordered" evidence="9">
    <location>
        <begin position="262"/>
        <end position="368"/>
    </location>
</feature>
<evidence type="ECO:0000256" key="2">
    <source>
        <dbReference type="ARBA" id="ARBA00022553"/>
    </source>
</evidence>
<organism evidence="11">
    <name type="scientific">Cacopsylla melanoneura</name>
    <dbReference type="NCBI Taxonomy" id="428564"/>
    <lineage>
        <taxon>Eukaryota</taxon>
        <taxon>Metazoa</taxon>
        <taxon>Ecdysozoa</taxon>
        <taxon>Arthropoda</taxon>
        <taxon>Hexapoda</taxon>
        <taxon>Insecta</taxon>
        <taxon>Pterygota</taxon>
        <taxon>Neoptera</taxon>
        <taxon>Paraneoptera</taxon>
        <taxon>Hemiptera</taxon>
        <taxon>Sternorrhyncha</taxon>
        <taxon>Psylloidea</taxon>
        <taxon>Psyllidae</taxon>
        <taxon>Psyllinae</taxon>
        <taxon>Cacopsylla</taxon>
    </lineage>
</organism>
<keyword evidence="2" id="KW-0597">Phosphoprotein</keyword>
<name>A0A8D8SBM8_9HEMI</name>
<sequence length="1042" mass="116592">MSLFRSIASKKRENHFKNEIIKELKDTIKEIQSSPPYTSDQKLSTSTVTNALCTILEALFLHGLRETFLSKMVAMTTDMIKKPECNFWSIVLIFSHHEIISNINKLGWLTNDIGRCRAWIRLALNENELVAYMDTMSRDAKSLAQVYKNTAFLRDSDQMGIAIKLLEGILQYEFDLPVNSSFLNVWPDDPLLKSGIWSPAMKEELKGPVFEGVDLAHEIVKEEFNSSLGSSTIYSLQSTLEYSPRIKVDENALLKEILGSAAPSTSKTNNRTLATRSTDIVMFPNNSSRYDSEDEGLNNEVKPNESQSAVDTNNDRETSSEAVAQCNDTDTENQTKHQDSSNKPTQSTVEHETKKPSVKPMSKLNKGDERTFRELVEDYRPPSQTPIDVDLDDLKSRIKAQVEAEAPPLPPTSSRLSPTPSSPIPDSYEGFEIVPSSQSPLDLPQFAYYTSCLTQLTRERGLRTQNYSCHQCYVAIGMNFSHHCWFTGDYFCPDCFGKSSSVIPARILFNWDFIERPVCTQAALFLNDIFVHPVFNVKQLNPRLYLLIDKMTQIHYLRLKLNYIKAYLVSCKTTENYLHVELWPREYLYESLHTYSLFDLKQIHSGKLLTILNTIISYGVRHIAACHLCKLKGHLCELCRSSSGRSNTNSPDSASPSSSRSCDVIFPFDLERTHTCRVCHATYHKECWQGECPRCERIRRRRRGSGETNELEGSEGDLEGCSGNSSRVKKHNLEANSDGSSELKRTSDGQDLIECESNELHATFDVHQNCDGESQQITTDVRSHNTREDSNEPLLATDARQGSNSKVEKNEFSFAANVRDKTECEIVESPGMACEIVESPGMVKHWTGQYGQMLEKRRGLSVENIPDVNENSAMYSRSSANSLGDDANTMSNVRNKSSTFLKSVSTGKSTISTVQDQSVTSPLKSNSTGKRTISTVQDKSATSPLKLNYTGKSTISTVQDKSVTSNSTVKSSISTVQDASVLSSSKSNHSSRVKSLDSENEVGANLECDISNSLALDHDSRLDEGQVKIECIADIHSTVNSR</sequence>
<dbReference type="SMART" id="SM00593">
    <property type="entry name" value="RUN"/>
    <property type="match status" value="1"/>
</dbReference>
<dbReference type="GO" id="GO:0005770">
    <property type="term" value="C:late endosome"/>
    <property type="evidence" value="ECO:0007669"/>
    <property type="project" value="UniProtKB-SubCell"/>
</dbReference>
<keyword evidence="3" id="KW-0479">Metal-binding</keyword>
<keyword evidence="4" id="KW-0677">Repeat</keyword>
<dbReference type="InterPro" id="IPR047326">
    <property type="entry name" value="RUN_PLEKHM1"/>
</dbReference>
<feature type="domain" description="RUN" evidence="10">
    <location>
        <begin position="43"/>
        <end position="181"/>
    </location>
</feature>
<feature type="region of interest" description="Disordered" evidence="9">
    <location>
        <begin position="782"/>
        <end position="806"/>
    </location>
</feature>
<dbReference type="PROSITE" id="PS50826">
    <property type="entry name" value="RUN"/>
    <property type="match status" value="1"/>
</dbReference>
<dbReference type="PANTHER" id="PTHR12326">
    <property type="entry name" value="PLECKSTRIN HOMOLOGY DOMAIN CONTAINING PROTEIN"/>
    <property type="match status" value="1"/>
</dbReference>
<dbReference type="InterPro" id="IPR025258">
    <property type="entry name" value="RH_dom"/>
</dbReference>
<protein>
    <submittedName>
        <fullName evidence="11">Pleckstrin homology domain-containing family M member 3</fullName>
    </submittedName>
</protein>
<dbReference type="SMART" id="SM01175">
    <property type="entry name" value="DUF4206"/>
    <property type="match status" value="1"/>
</dbReference>
<keyword evidence="7" id="KW-0862">Zinc</keyword>
<proteinExistence type="predicted"/>
<dbReference type="PANTHER" id="PTHR12326:SF12">
    <property type="entry name" value="PLECKSTRIN HOMOLOGY AND RUN DOMAIN CONTAINING M1"/>
    <property type="match status" value="1"/>
</dbReference>
<evidence type="ECO:0000256" key="4">
    <source>
        <dbReference type="ARBA" id="ARBA00022737"/>
    </source>
</evidence>
<feature type="compositionally biased region" description="Low complexity" evidence="9">
    <location>
        <begin position="962"/>
        <end position="990"/>
    </location>
</feature>
<evidence type="ECO:0000259" key="10">
    <source>
        <dbReference type="PROSITE" id="PS50826"/>
    </source>
</evidence>
<dbReference type="Pfam" id="PF13901">
    <property type="entry name" value="RH_dom"/>
    <property type="match status" value="1"/>
</dbReference>
<keyword evidence="8" id="KW-0072">Autophagy</keyword>
<evidence type="ECO:0000256" key="9">
    <source>
        <dbReference type="SAM" id="MobiDB-lite"/>
    </source>
</evidence>
<reference evidence="11" key="1">
    <citation type="submission" date="2021-05" db="EMBL/GenBank/DDBJ databases">
        <authorList>
            <person name="Alioto T."/>
            <person name="Alioto T."/>
            <person name="Gomez Garrido J."/>
        </authorList>
    </citation>
    <scope>NUCLEOTIDE SEQUENCE</scope>
</reference>
<dbReference type="GO" id="GO:0008270">
    <property type="term" value="F:zinc ion binding"/>
    <property type="evidence" value="ECO:0007669"/>
    <property type="project" value="UniProtKB-KW"/>
</dbReference>
<evidence type="ECO:0000256" key="6">
    <source>
        <dbReference type="ARBA" id="ARBA00022771"/>
    </source>
</evidence>
<evidence type="ECO:0000256" key="1">
    <source>
        <dbReference type="ARBA" id="ARBA00004603"/>
    </source>
</evidence>
<evidence type="ECO:0000313" key="11">
    <source>
        <dbReference type="EMBL" id="CAG6663447.1"/>
    </source>
</evidence>
<feature type="region of interest" description="Disordered" evidence="9">
    <location>
        <begin position="402"/>
        <end position="422"/>
    </location>
</feature>
<feature type="compositionally biased region" description="Polar residues" evidence="9">
    <location>
        <begin position="262"/>
        <end position="289"/>
    </location>
</feature>